<reference evidence="2" key="1">
    <citation type="submission" date="2023-06" db="EMBL/GenBank/DDBJ databases">
        <title>Gycomyces niveus sp.nov., a novel actinomycete isolated from soil in Shouguang.</title>
        <authorList>
            <person name="Yang X."/>
            <person name="Zhao J."/>
        </authorList>
    </citation>
    <scope>NUCLEOTIDE SEQUENCE</scope>
    <source>
        <strain evidence="2">NEAU C2</strain>
    </source>
</reference>
<protein>
    <submittedName>
        <fullName evidence="2">NACHT domain-containing protein</fullName>
    </submittedName>
</protein>
<name>A0ABT7YKI9_9ACTN</name>
<dbReference type="CDD" id="cd01120">
    <property type="entry name" value="RecA-like_superfamily"/>
    <property type="match status" value="1"/>
</dbReference>
<dbReference type="SUPFAM" id="SSF52540">
    <property type="entry name" value="P-loop containing nucleoside triphosphate hydrolases"/>
    <property type="match status" value="1"/>
</dbReference>
<dbReference type="EMBL" id="JAUEMJ010000002">
    <property type="protein sequence ID" value="MDN3239131.1"/>
    <property type="molecule type" value="Genomic_DNA"/>
</dbReference>
<gene>
    <name evidence="2" type="ORF">QWI33_05310</name>
</gene>
<keyword evidence="3" id="KW-1185">Reference proteome</keyword>
<dbReference type="RefSeq" id="WP_289955667.1">
    <property type="nucleotide sequence ID" value="NZ_JAUEMJ010000002.1"/>
</dbReference>
<dbReference type="Gene3D" id="3.40.50.300">
    <property type="entry name" value="P-loop containing nucleotide triphosphate hydrolases"/>
    <property type="match status" value="1"/>
</dbReference>
<comment type="caution">
    <text evidence="2">The sequence shown here is derived from an EMBL/GenBank/DDBJ whole genome shotgun (WGS) entry which is preliminary data.</text>
</comment>
<dbReference type="InterPro" id="IPR027417">
    <property type="entry name" value="P-loop_NTPase"/>
</dbReference>
<accession>A0ABT7YKI9</accession>
<organism evidence="2 3">
    <name type="scientific">Glycomyces tritici</name>
    <dbReference type="NCBI Taxonomy" id="2665176"/>
    <lineage>
        <taxon>Bacteria</taxon>
        <taxon>Bacillati</taxon>
        <taxon>Actinomycetota</taxon>
        <taxon>Actinomycetes</taxon>
        <taxon>Glycomycetales</taxon>
        <taxon>Glycomycetaceae</taxon>
        <taxon>Glycomyces</taxon>
    </lineage>
</organism>
<dbReference type="InterPro" id="IPR007111">
    <property type="entry name" value="NACHT_NTPase"/>
</dbReference>
<feature type="domain" description="NACHT" evidence="1">
    <location>
        <begin position="314"/>
        <end position="451"/>
    </location>
</feature>
<dbReference type="Proteomes" id="UP001171902">
    <property type="component" value="Unassembled WGS sequence"/>
</dbReference>
<sequence length="1149" mass="125048">MEELPIPNHPYASGGGGTVLEHRFGAVLLTHVLTEVPLPALGADITPAEVIFQAPGTKVDDFLVRGSTTAGIQRELAVAVRRRPTLKPSDAPSVKLFRSFLDEMQQHQDDLTSGHRRLALAMEGPASLARDLTELTSCARAQPNAQAFHDHVATRRARTLRERLQRLDQMVTAASESTGTGDDQTWRLLSGLYVVELRLQEGQDGDRADAVSRLSLQVTDGDFDAANRCLDRILDLARDFALEGAQVNQTMLTVRLGLTPRAVDGAALEEYLQRFLAHREPDLAAAVPLTITTASGTELPTDTSASHLEAAQHVHIIGPSGAGKTVALTQLAAQLAHQDSLPIWLTARSYGQHGLGVLLDSAVAPYWAREAHELIQGAATRQKPVVLLVDGLNECPPDVQKELLNELNALCLREPVTVVTTGQEQCNAPEPLAGTTWSIEPPSTEQRDRILASHGADASESAFALFQHPLELALAAKLHGALPARAGTGILLDVYIRMRLSRSARPAAARAVLRAWARAMDQQLRSSLSLGEAERLASRVDGADMRDALVCGLVEIEGQHLAFAHERFQRLLAAEAIVLNHLDDPTVLARELQAPSRADLVALAATFAPDIEAVQAIMEAAPASSMFADALQGRLGPVPEQFMDREARRLLSHATRVMATCSLHFETDFQLAITPPSAWSSYEAAVFAAVGTVLHDGVLLRETMLLLDATDTTLASATAAEPQTLPHHIGTALVGIFRTDSGTLPASLILEACRLTFNRFDSTVTAQQFALLSHGLDPTHYSRIYLVCLLASRTSLFDATTYVLPAAKCAWESGAYHLQLAIFDMLMFLRHNATPSELNAIEDFLQNLHTSHLFLADALTECLAAYDLISLPFTTEDIATEIEQVLDAPETAEAIADAYHLYTNQLEPVVGPPFAEAIEALEPAKRIRLAALAGRHAEALVWKPLILGDLLEANDPMAIPAFKLWAASLSENMMQPQDDIAANVISVLGLASHMHPPPPLANLNGPTGEAWACYGQILWHMHCPSLTSEEVADRCRPHWQRLLHELNDNAAEPLFWISDTYQTPVRNALDSLLDLFPGETRAILESGIARSGRQLQLTRWRNELDHLRRYIQLLTRVGNQASQRLLASMAHDPDLGHDAATAARHLSGR</sequence>
<proteinExistence type="predicted"/>
<evidence type="ECO:0000259" key="1">
    <source>
        <dbReference type="Pfam" id="PF05729"/>
    </source>
</evidence>
<evidence type="ECO:0000313" key="2">
    <source>
        <dbReference type="EMBL" id="MDN3239131.1"/>
    </source>
</evidence>
<evidence type="ECO:0000313" key="3">
    <source>
        <dbReference type="Proteomes" id="UP001171902"/>
    </source>
</evidence>
<dbReference type="Pfam" id="PF05729">
    <property type="entry name" value="NACHT"/>
    <property type="match status" value="1"/>
</dbReference>